<dbReference type="Proteomes" id="UP001417504">
    <property type="component" value="Unassembled WGS sequence"/>
</dbReference>
<evidence type="ECO:0000313" key="3">
    <source>
        <dbReference type="Proteomes" id="UP001417504"/>
    </source>
</evidence>
<sequence>MAEPWPRIKNRTRERQGWRRQGSSLPCQTELGLGLGANPNRKGKKKKKNRAATLLLLEVGDDPEPGRFGSVEPNPVQSGSGSNEKKKERK</sequence>
<dbReference type="AlphaFoldDB" id="A0AAP0NYA1"/>
<dbReference type="EMBL" id="JBBNAE010000005">
    <property type="protein sequence ID" value="KAK9123473.1"/>
    <property type="molecule type" value="Genomic_DNA"/>
</dbReference>
<reference evidence="2 3" key="1">
    <citation type="submission" date="2024-01" db="EMBL/GenBank/DDBJ databases">
        <title>Genome assemblies of Stephania.</title>
        <authorList>
            <person name="Yang L."/>
        </authorList>
    </citation>
    <scope>NUCLEOTIDE SEQUENCE [LARGE SCALE GENOMIC DNA]</scope>
    <source>
        <strain evidence="2">QJT</strain>
        <tissue evidence="2">Leaf</tissue>
    </source>
</reference>
<comment type="caution">
    <text evidence="2">The sequence shown here is derived from an EMBL/GenBank/DDBJ whole genome shotgun (WGS) entry which is preliminary data.</text>
</comment>
<name>A0AAP0NYA1_9MAGN</name>
<gene>
    <name evidence="2" type="ORF">Sjap_013075</name>
</gene>
<keyword evidence="3" id="KW-1185">Reference proteome</keyword>
<feature type="compositionally biased region" description="Basic residues" evidence="1">
    <location>
        <begin position="41"/>
        <end position="50"/>
    </location>
</feature>
<proteinExistence type="predicted"/>
<feature type="region of interest" description="Disordered" evidence="1">
    <location>
        <begin position="1"/>
        <end position="90"/>
    </location>
</feature>
<evidence type="ECO:0000313" key="2">
    <source>
        <dbReference type="EMBL" id="KAK9123473.1"/>
    </source>
</evidence>
<protein>
    <submittedName>
        <fullName evidence="2">Uncharacterized protein</fullName>
    </submittedName>
</protein>
<accession>A0AAP0NYA1</accession>
<evidence type="ECO:0000256" key="1">
    <source>
        <dbReference type="SAM" id="MobiDB-lite"/>
    </source>
</evidence>
<organism evidence="2 3">
    <name type="scientific">Stephania japonica</name>
    <dbReference type="NCBI Taxonomy" id="461633"/>
    <lineage>
        <taxon>Eukaryota</taxon>
        <taxon>Viridiplantae</taxon>
        <taxon>Streptophyta</taxon>
        <taxon>Embryophyta</taxon>
        <taxon>Tracheophyta</taxon>
        <taxon>Spermatophyta</taxon>
        <taxon>Magnoliopsida</taxon>
        <taxon>Ranunculales</taxon>
        <taxon>Menispermaceae</taxon>
        <taxon>Menispermoideae</taxon>
        <taxon>Cissampelideae</taxon>
        <taxon>Stephania</taxon>
    </lineage>
</organism>